<evidence type="ECO:0000256" key="6">
    <source>
        <dbReference type="ARBA" id="ARBA00022787"/>
    </source>
</evidence>
<dbReference type="OrthoDB" id="19656at2759"/>
<evidence type="ECO:0000313" key="11">
    <source>
        <dbReference type="EMBL" id="CAD5122207.1"/>
    </source>
</evidence>
<dbReference type="GO" id="GO:0008320">
    <property type="term" value="F:protein transmembrane transporter activity"/>
    <property type="evidence" value="ECO:0007669"/>
    <property type="project" value="InterPro"/>
</dbReference>
<dbReference type="Proteomes" id="UP000549394">
    <property type="component" value="Unassembled WGS sequence"/>
</dbReference>
<evidence type="ECO:0000256" key="2">
    <source>
        <dbReference type="ARBA" id="ARBA00010510"/>
    </source>
</evidence>
<dbReference type="Gene3D" id="2.40.160.10">
    <property type="entry name" value="Porin"/>
    <property type="match status" value="1"/>
</dbReference>
<name>A0A7I8W2U2_9ANNE</name>
<evidence type="ECO:0000256" key="4">
    <source>
        <dbReference type="ARBA" id="ARBA00022452"/>
    </source>
</evidence>
<evidence type="ECO:0000256" key="9">
    <source>
        <dbReference type="ARBA" id="ARBA00023136"/>
    </source>
</evidence>
<dbReference type="InterPro" id="IPR023614">
    <property type="entry name" value="Porin_dom_sf"/>
</dbReference>
<evidence type="ECO:0000256" key="1">
    <source>
        <dbReference type="ARBA" id="ARBA00004374"/>
    </source>
</evidence>
<keyword evidence="6" id="KW-1000">Mitochondrion outer membrane</keyword>
<keyword evidence="9" id="KW-0472">Membrane</keyword>
<dbReference type="Pfam" id="PF01459">
    <property type="entry name" value="Porin_3"/>
    <property type="match status" value="1"/>
</dbReference>
<proteinExistence type="inferred from homology"/>
<protein>
    <submittedName>
        <fullName evidence="11">DgyrCDS10653</fullName>
    </submittedName>
</protein>
<keyword evidence="12" id="KW-1185">Reference proteome</keyword>
<evidence type="ECO:0000256" key="3">
    <source>
        <dbReference type="ARBA" id="ARBA00022448"/>
    </source>
</evidence>
<keyword evidence="7" id="KW-0653">Protein transport</keyword>
<keyword evidence="8" id="KW-0496">Mitochondrion</keyword>
<evidence type="ECO:0000313" key="12">
    <source>
        <dbReference type="Proteomes" id="UP000549394"/>
    </source>
</evidence>
<reference evidence="11 12" key="1">
    <citation type="submission" date="2020-08" db="EMBL/GenBank/DDBJ databases">
        <authorList>
            <person name="Hejnol A."/>
        </authorList>
    </citation>
    <scope>NUCLEOTIDE SEQUENCE [LARGE SCALE GENOMIC DNA]</scope>
</reference>
<dbReference type="AlphaFoldDB" id="A0A7I8W2U2"/>
<comment type="subcellular location">
    <subcellularLocation>
        <location evidence="1">Mitochondrion outer membrane</location>
        <topology evidence="1">Multi-pass membrane protein</topology>
    </subcellularLocation>
</comment>
<sequence length="288" mass="31526">MASAPPTPPLVTPAPPTNQPADIDDNKVPQDSGDSGRNPGTFEDIHKKTRDVFPNPFEGARLVVNKGLSNHFQINHSLTLSSLQQSCYKFGATYVGTKQISPNEAFPVLLGDIEPSSGNVNANIIHQFTDNIRTKFVTQIQNKKWAISQLANDIRGYNYTATVTIGNPDLMTESGVLVAHYLQNITKNLDMGAEWIYQRSPNVPGGQMGVVSVGGRYVRGPWTFSGNLTLFSLSESSIHGCFHRKLNESLQIAGEIESNQRTKECTATIGYQVDLPQAHLTFRGNNLA</sequence>
<keyword evidence="5" id="KW-0812">Transmembrane</keyword>
<comment type="caution">
    <text evidence="11">The sequence shown here is derived from an EMBL/GenBank/DDBJ whole genome shotgun (WGS) entry which is preliminary data.</text>
</comment>
<dbReference type="PANTHER" id="PTHR10802">
    <property type="entry name" value="MITOCHONDRIAL IMPORT RECEPTOR SUBUNIT TOM40"/>
    <property type="match status" value="1"/>
</dbReference>
<evidence type="ECO:0000256" key="5">
    <source>
        <dbReference type="ARBA" id="ARBA00022692"/>
    </source>
</evidence>
<gene>
    <name evidence="11" type="ORF">DGYR_LOCUS10044</name>
</gene>
<accession>A0A7I8W2U2</accession>
<feature type="compositionally biased region" description="Pro residues" evidence="10">
    <location>
        <begin position="1"/>
        <end position="18"/>
    </location>
</feature>
<dbReference type="InterPro" id="IPR037930">
    <property type="entry name" value="Tom40"/>
</dbReference>
<dbReference type="GO" id="GO:0030150">
    <property type="term" value="P:protein import into mitochondrial matrix"/>
    <property type="evidence" value="ECO:0007669"/>
    <property type="project" value="InterPro"/>
</dbReference>
<evidence type="ECO:0000256" key="10">
    <source>
        <dbReference type="SAM" id="MobiDB-lite"/>
    </source>
</evidence>
<evidence type="ECO:0000256" key="7">
    <source>
        <dbReference type="ARBA" id="ARBA00022927"/>
    </source>
</evidence>
<dbReference type="CDD" id="cd07305">
    <property type="entry name" value="Porin3_Tom40"/>
    <property type="match status" value="1"/>
</dbReference>
<evidence type="ECO:0000256" key="8">
    <source>
        <dbReference type="ARBA" id="ARBA00023128"/>
    </source>
</evidence>
<dbReference type="GO" id="GO:0005741">
    <property type="term" value="C:mitochondrial outer membrane"/>
    <property type="evidence" value="ECO:0007669"/>
    <property type="project" value="UniProtKB-SubCell"/>
</dbReference>
<keyword evidence="4" id="KW-1134">Transmembrane beta strand</keyword>
<organism evidence="11 12">
    <name type="scientific">Dimorphilus gyrociliatus</name>
    <dbReference type="NCBI Taxonomy" id="2664684"/>
    <lineage>
        <taxon>Eukaryota</taxon>
        <taxon>Metazoa</taxon>
        <taxon>Spiralia</taxon>
        <taxon>Lophotrochozoa</taxon>
        <taxon>Annelida</taxon>
        <taxon>Polychaeta</taxon>
        <taxon>Polychaeta incertae sedis</taxon>
        <taxon>Dinophilidae</taxon>
        <taxon>Dimorphilus</taxon>
    </lineage>
</organism>
<comment type="similarity">
    <text evidence="2">Belongs to the Tom40 family.</text>
</comment>
<keyword evidence="3" id="KW-0813">Transport</keyword>
<dbReference type="InterPro" id="IPR027246">
    <property type="entry name" value="Porin_Euk/Tom40"/>
</dbReference>
<feature type="region of interest" description="Disordered" evidence="10">
    <location>
        <begin position="1"/>
        <end position="45"/>
    </location>
</feature>
<dbReference type="EMBL" id="CAJFCJ010000016">
    <property type="protein sequence ID" value="CAD5122207.1"/>
    <property type="molecule type" value="Genomic_DNA"/>
</dbReference>